<protein>
    <submittedName>
        <fullName evidence="3">Uncharacterized protein</fullName>
    </submittedName>
</protein>
<accession>K0KVS4</accession>
<sequence>MSLEIPTKESNKKRKDQDLLNAFNQHFNESVDDVQYVKKILNNPKVRPWYMDYKEKVAQQNRINNGWRPPKTSSSSSSHQQQQLHPSLLSSPITTSTSSVINEPLSSPLYQSTSSNFPSISASSSTLIPSTIIQNNQDSNDPLIQLLLKEFNDKKALLIENFETNLKNLEDEYNKKIKDIQLQTFIKDIDFDEDN</sequence>
<organism evidence="3 4">
    <name type="scientific">Wickerhamomyces ciferrii (strain ATCC 14091 / BCRC 22168 / CBS 111 / JCM 3599 / NBRC 0793 / NRRL Y-1031 F-60-10)</name>
    <name type="common">Yeast</name>
    <name type="synonym">Pichia ciferrii</name>
    <dbReference type="NCBI Taxonomy" id="1206466"/>
    <lineage>
        <taxon>Eukaryota</taxon>
        <taxon>Fungi</taxon>
        <taxon>Dikarya</taxon>
        <taxon>Ascomycota</taxon>
        <taxon>Saccharomycotina</taxon>
        <taxon>Saccharomycetes</taxon>
        <taxon>Phaffomycetales</taxon>
        <taxon>Wickerhamomycetaceae</taxon>
        <taxon>Wickerhamomyces</taxon>
    </lineage>
</organism>
<evidence type="ECO:0000313" key="3">
    <source>
        <dbReference type="EMBL" id="CCH45594.1"/>
    </source>
</evidence>
<dbReference type="InParanoid" id="K0KVS4"/>
<feature type="coiled-coil region" evidence="1">
    <location>
        <begin position="152"/>
        <end position="179"/>
    </location>
</feature>
<name>K0KVS4_WICCF</name>
<feature type="compositionally biased region" description="Low complexity" evidence="2">
    <location>
        <begin position="73"/>
        <end position="92"/>
    </location>
</feature>
<comment type="caution">
    <text evidence="3">The sequence shown here is derived from an EMBL/GenBank/DDBJ whole genome shotgun (WGS) entry which is preliminary data.</text>
</comment>
<feature type="region of interest" description="Disordered" evidence="2">
    <location>
        <begin position="64"/>
        <end position="92"/>
    </location>
</feature>
<reference evidence="3 4" key="1">
    <citation type="journal article" date="2012" name="Eukaryot. Cell">
        <title>Draft genome sequence of Wickerhamomyces ciferrii NRRL Y-1031 F-60-10.</title>
        <authorList>
            <person name="Schneider J."/>
            <person name="Andrea H."/>
            <person name="Blom J."/>
            <person name="Jaenicke S."/>
            <person name="Ruckert C."/>
            <person name="Schorsch C."/>
            <person name="Szczepanowski R."/>
            <person name="Farwick M."/>
            <person name="Goesmann A."/>
            <person name="Puhler A."/>
            <person name="Schaffer S."/>
            <person name="Tauch A."/>
            <person name="Kohler T."/>
            <person name="Brinkrolf K."/>
        </authorList>
    </citation>
    <scope>NUCLEOTIDE SEQUENCE [LARGE SCALE GENOMIC DNA]</scope>
    <source>
        <strain evidence="4">ATCC 14091 / BCRC 22168 / CBS 111 / JCM 3599 / NBRC 0793 / NRRL Y-1031 F-60-10</strain>
    </source>
</reference>
<evidence type="ECO:0000313" key="4">
    <source>
        <dbReference type="Proteomes" id="UP000009328"/>
    </source>
</evidence>
<keyword evidence="1" id="KW-0175">Coiled coil</keyword>
<evidence type="ECO:0000256" key="2">
    <source>
        <dbReference type="SAM" id="MobiDB-lite"/>
    </source>
</evidence>
<evidence type="ECO:0000256" key="1">
    <source>
        <dbReference type="SAM" id="Coils"/>
    </source>
</evidence>
<proteinExistence type="predicted"/>
<dbReference type="EMBL" id="CAIF01000203">
    <property type="protein sequence ID" value="CCH45594.1"/>
    <property type="molecule type" value="Genomic_DNA"/>
</dbReference>
<dbReference type="HOGENOM" id="CLU_1397321_0_0_1"/>
<keyword evidence="4" id="KW-1185">Reference proteome</keyword>
<gene>
    <name evidence="3" type="ORF">BN7_5177</name>
</gene>
<dbReference type="Proteomes" id="UP000009328">
    <property type="component" value="Unassembled WGS sequence"/>
</dbReference>
<dbReference type="AlphaFoldDB" id="K0KVS4"/>